<evidence type="ECO:0000256" key="5">
    <source>
        <dbReference type="ARBA" id="ARBA00023136"/>
    </source>
</evidence>
<evidence type="ECO:0000313" key="7">
    <source>
        <dbReference type="EMBL" id="KAF9598864.1"/>
    </source>
</evidence>
<dbReference type="GO" id="GO:0009706">
    <property type="term" value="C:chloroplast inner membrane"/>
    <property type="evidence" value="ECO:0007669"/>
    <property type="project" value="TreeGrafter"/>
</dbReference>
<keyword evidence="8" id="KW-1185">Reference proteome</keyword>
<reference evidence="7 8" key="1">
    <citation type="submission" date="2020-10" db="EMBL/GenBank/DDBJ databases">
        <title>The Coptis chinensis genome and diversification of protoberbering-type alkaloids.</title>
        <authorList>
            <person name="Wang B."/>
            <person name="Shu S."/>
            <person name="Song C."/>
            <person name="Liu Y."/>
        </authorList>
    </citation>
    <scope>NUCLEOTIDE SEQUENCE [LARGE SCALE GENOMIC DNA]</scope>
    <source>
        <strain evidence="7">HL-2020</strain>
        <tissue evidence="7">Leaf</tissue>
    </source>
</reference>
<dbReference type="Pfam" id="PF03647">
    <property type="entry name" value="Tmemb_14"/>
    <property type="match status" value="1"/>
</dbReference>
<keyword evidence="3 6" id="KW-0812">Transmembrane</keyword>
<sequence length="358" mass="40290">MFCCWPSNNFLEIFVNKFSICPHTIYNIYSLHYWVRADINPNLTRISMALSQQPHSTPSLGFELIHRPQNQKISVIHFSVSPKGRGLSLSLVNLRNCSRNRQFLSFAASHEDSKHSEIEVEKEKKEVDVRAKETQEEWEKMLESFKEQTIKMQGMSKEAYEVYSKKAAVILEEASKKLKTQAEKTSYDLSIIAKEISEESKEYLAEAAKNSPEEMKDIVETLASSTDELKDVSRVRDFYFGIPYGAILTIGGFLSFMITGSTSSIRFGVILGGTLLALSVSSLRSWKKGESSDLALKGQTAISSVLFLRELSLVTQNPSFPKFITTLISGAMVAFYLYRIMFDGDKSKGQNLESGSES</sequence>
<dbReference type="InterPro" id="IPR044890">
    <property type="entry name" value="TMEM14_sf"/>
</dbReference>
<feature type="transmembrane region" description="Helical" evidence="6">
    <location>
        <begin position="320"/>
        <end position="338"/>
    </location>
</feature>
<dbReference type="OrthoDB" id="768548at2759"/>
<dbReference type="Gene3D" id="1.10.10.1740">
    <property type="entry name" value="Transmembrane protein 14-like"/>
    <property type="match status" value="1"/>
</dbReference>
<dbReference type="Proteomes" id="UP000631114">
    <property type="component" value="Unassembled WGS sequence"/>
</dbReference>
<dbReference type="EMBL" id="JADFTS010000007">
    <property type="protein sequence ID" value="KAF9598864.1"/>
    <property type="molecule type" value="Genomic_DNA"/>
</dbReference>
<protein>
    <recommendedName>
        <fullName evidence="9">Protein FATTY ACID EXPORT 3, chloroplastic</fullName>
    </recommendedName>
</protein>
<evidence type="ECO:0000256" key="1">
    <source>
        <dbReference type="ARBA" id="ARBA00004370"/>
    </source>
</evidence>
<feature type="transmembrane region" description="Helical" evidence="6">
    <location>
        <begin position="264"/>
        <end position="283"/>
    </location>
</feature>
<evidence type="ECO:0000313" key="8">
    <source>
        <dbReference type="Proteomes" id="UP000631114"/>
    </source>
</evidence>
<keyword evidence="5 6" id="KW-0472">Membrane</keyword>
<organism evidence="7 8">
    <name type="scientific">Coptis chinensis</name>
    <dbReference type="NCBI Taxonomy" id="261450"/>
    <lineage>
        <taxon>Eukaryota</taxon>
        <taxon>Viridiplantae</taxon>
        <taxon>Streptophyta</taxon>
        <taxon>Embryophyta</taxon>
        <taxon>Tracheophyta</taxon>
        <taxon>Spermatophyta</taxon>
        <taxon>Magnoliopsida</taxon>
        <taxon>Ranunculales</taxon>
        <taxon>Ranunculaceae</taxon>
        <taxon>Coptidoideae</taxon>
        <taxon>Coptis</taxon>
    </lineage>
</organism>
<evidence type="ECO:0000256" key="4">
    <source>
        <dbReference type="ARBA" id="ARBA00022989"/>
    </source>
</evidence>
<gene>
    <name evidence="7" type="ORF">IFM89_031984</name>
</gene>
<dbReference type="PANTHER" id="PTHR12668:SF43">
    <property type="entry name" value="TRANSMEMBRANE PROTEIN 14 HOMOLOG"/>
    <property type="match status" value="1"/>
</dbReference>
<dbReference type="AlphaFoldDB" id="A0A835HIC3"/>
<feature type="transmembrane region" description="Helical" evidence="6">
    <location>
        <begin position="238"/>
        <end position="258"/>
    </location>
</feature>
<dbReference type="InterPro" id="IPR005349">
    <property type="entry name" value="TMEM14"/>
</dbReference>
<accession>A0A835HIC3</accession>
<evidence type="ECO:0000256" key="3">
    <source>
        <dbReference type="ARBA" id="ARBA00022692"/>
    </source>
</evidence>
<evidence type="ECO:0000256" key="6">
    <source>
        <dbReference type="SAM" id="Phobius"/>
    </source>
</evidence>
<comment type="similarity">
    <text evidence="2">Belongs to the TMEM14 family.</text>
</comment>
<keyword evidence="4 6" id="KW-1133">Transmembrane helix</keyword>
<dbReference type="PANTHER" id="PTHR12668">
    <property type="entry name" value="TRANSMEMBRANE PROTEIN 14, 15"/>
    <property type="match status" value="1"/>
</dbReference>
<dbReference type="GO" id="GO:0015245">
    <property type="term" value="F:fatty acid transmembrane transporter activity"/>
    <property type="evidence" value="ECO:0007669"/>
    <property type="project" value="TreeGrafter"/>
</dbReference>
<proteinExistence type="inferred from homology"/>
<comment type="subcellular location">
    <subcellularLocation>
        <location evidence="1">Membrane</location>
    </subcellularLocation>
</comment>
<evidence type="ECO:0000256" key="2">
    <source>
        <dbReference type="ARBA" id="ARBA00007590"/>
    </source>
</evidence>
<evidence type="ECO:0008006" key="9">
    <source>
        <dbReference type="Google" id="ProtNLM"/>
    </source>
</evidence>
<name>A0A835HIC3_9MAGN</name>
<comment type="caution">
    <text evidence="7">The sequence shown here is derived from an EMBL/GenBank/DDBJ whole genome shotgun (WGS) entry which is preliminary data.</text>
</comment>